<accession>A0A449A9V7</accession>
<keyword evidence="4 7" id="KW-0812">Transmembrane</keyword>
<feature type="domain" description="ABC transmembrane type-1" evidence="8">
    <location>
        <begin position="106"/>
        <end position="291"/>
    </location>
</feature>
<sequence>MTTKTSCENRKINKESNFFRYRYINKNGVATSWKIRPIYWHIISILLISIIFIALYNSWSSIRIENIKNVARKFQNLFIFSNKSTRLTNSLTNEYTNLFLDTIKSLWITIKVAIAGTFIGFIFALITAYGSFSKHNNKYFSFFLGVLMLVLRAFPELVFINVITKVFRNELSLLAVYIWFTWLWLHKYYLDMLNSFDLEPYYIAINQGQSKHRAFINEVIPRIKNRLIALFLYSFESNIRWASLLSALSLPGIGILINYAAKTTNFYSQLGIPMTVLILFVLLLELSNYLIKKYLLETNSKQIKFNSKYKFEIYTKLAKTINIRKIFNNLLILFFAIMSIFTLATTKIWLFDLSATKTFIKVLFKPDFSHFNFSVLDPRLNPILLVWNSLQFTIAALSICIIFTMIFIRIQPLNINTKPVSIISKSIIIICRQIPSVVLIYLFLPMFANPITIVILVIGFHEMYSKSKHLTQAIESLDSEVINNLKIAGYTNNQIFWKYVLPSIKYDFISLSLFYFELIFRNSITYSVFATGELHIGQAIETHLDLRAYEPAKAMSYIWIATFSILLINITGAIINKKIKK</sequence>
<feature type="transmembrane region" description="Helical" evidence="7">
    <location>
        <begin position="267"/>
        <end position="291"/>
    </location>
</feature>
<keyword evidence="6 7" id="KW-0472">Membrane</keyword>
<name>A0A449A9V7_9BACT</name>
<evidence type="ECO:0000256" key="3">
    <source>
        <dbReference type="ARBA" id="ARBA00022475"/>
    </source>
</evidence>
<proteinExistence type="inferred from homology"/>
<comment type="similarity">
    <text evidence="7">Belongs to the binding-protein-dependent transport system permease family.</text>
</comment>
<dbReference type="EMBL" id="LR214970">
    <property type="protein sequence ID" value="VEU61011.1"/>
    <property type="molecule type" value="Genomic_DNA"/>
</dbReference>
<evidence type="ECO:0000256" key="7">
    <source>
        <dbReference type="RuleBase" id="RU363032"/>
    </source>
</evidence>
<evidence type="ECO:0000256" key="2">
    <source>
        <dbReference type="ARBA" id="ARBA00022448"/>
    </source>
</evidence>
<keyword evidence="5 7" id="KW-1133">Transmembrane helix</keyword>
<evidence type="ECO:0000256" key="1">
    <source>
        <dbReference type="ARBA" id="ARBA00004651"/>
    </source>
</evidence>
<dbReference type="PANTHER" id="PTHR30043">
    <property type="entry name" value="PHOSPHONATES TRANSPORT SYSTEM PERMEASE PROTEIN"/>
    <property type="match status" value="1"/>
</dbReference>
<dbReference type="PROSITE" id="PS50928">
    <property type="entry name" value="ABC_TM1"/>
    <property type="match status" value="2"/>
</dbReference>
<feature type="transmembrane region" description="Helical" evidence="7">
    <location>
        <begin position="385"/>
        <end position="408"/>
    </location>
</feature>
<gene>
    <name evidence="9" type="primary">phnE</name>
    <name evidence="9" type="ORF">NCTC10122_00593</name>
</gene>
<evidence type="ECO:0000256" key="4">
    <source>
        <dbReference type="ARBA" id="ARBA00022692"/>
    </source>
</evidence>
<dbReference type="SUPFAM" id="SSF161098">
    <property type="entry name" value="MetI-like"/>
    <property type="match status" value="2"/>
</dbReference>
<keyword evidence="3" id="KW-1003">Cell membrane</keyword>
<dbReference type="RefSeq" id="WP_129687837.1">
    <property type="nucleotide sequence ID" value="NZ_LR214970.1"/>
</dbReference>
<feature type="transmembrane region" description="Helical" evidence="7">
    <location>
        <begin position="438"/>
        <end position="460"/>
    </location>
</feature>
<feature type="transmembrane region" description="Helical" evidence="7">
    <location>
        <begin position="326"/>
        <end position="350"/>
    </location>
</feature>
<feature type="domain" description="ABC transmembrane type-1" evidence="8">
    <location>
        <begin position="386"/>
        <end position="576"/>
    </location>
</feature>
<protein>
    <submittedName>
        <fullName evidence="9">Phosphate-import permease protein phnE</fullName>
    </submittedName>
</protein>
<feature type="transmembrane region" description="Helical" evidence="7">
    <location>
        <begin position="166"/>
        <end position="185"/>
    </location>
</feature>
<dbReference type="InterPro" id="IPR000515">
    <property type="entry name" value="MetI-like"/>
</dbReference>
<keyword evidence="2 7" id="KW-0813">Transport</keyword>
<dbReference type="GO" id="GO:0055085">
    <property type="term" value="P:transmembrane transport"/>
    <property type="evidence" value="ECO:0007669"/>
    <property type="project" value="InterPro"/>
</dbReference>
<dbReference type="AlphaFoldDB" id="A0A449A9V7"/>
<dbReference type="Proteomes" id="UP000290942">
    <property type="component" value="Chromosome"/>
</dbReference>
<evidence type="ECO:0000313" key="10">
    <source>
        <dbReference type="Proteomes" id="UP000290942"/>
    </source>
</evidence>
<dbReference type="Pfam" id="PF00528">
    <property type="entry name" value="BPD_transp_1"/>
    <property type="match status" value="2"/>
</dbReference>
<reference evidence="9 10" key="1">
    <citation type="submission" date="2019-01" db="EMBL/GenBank/DDBJ databases">
        <authorList>
            <consortium name="Pathogen Informatics"/>
        </authorList>
    </citation>
    <scope>NUCLEOTIDE SEQUENCE [LARGE SCALE GENOMIC DNA]</scope>
    <source>
        <strain evidence="9 10">NCTC10122</strain>
    </source>
</reference>
<evidence type="ECO:0000259" key="8">
    <source>
        <dbReference type="PROSITE" id="PS50928"/>
    </source>
</evidence>
<dbReference type="CDD" id="cd06261">
    <property type="entry name" value="TM_PBP2"/>
    <property type="match status" value="1"/>
</dbReference>
<comment type="subcellular location">
    <subcellularLocation>
        <location evidence="1 7">Cell membrane</location>
        <topology evidence="1 7">Multi-pass membrane protein</topology>
    </subcellularLocation>
</comment>
<dbReference type="GO" id="GO:0005886">
    <property type="term" value="C:plasma membrane"/>
    <property type="evidence" value="ECO:0007669"/>
    <property type="project" value="UniProtKB-SubCell"/>
</dbReference>
<feature type="transmembrane region" description="Helical" evidence="7">
    <location>
        <begin position="106"/>
        <end position="127"/>
    </location>
</feature>
<evidence type="ECO:0000313" key="9">
    <source>
        <dbReference type="EMBL" id="VEU61011.1"/>
    </source>
</evidence>
<dbReference type="Gene3D" id="1.10.3720.10">
    <property type="entry name" value="MetI-like"/>
    <property type="match status" value="2"/>
</dbReference>
<evidence type="ECO:0000256" key="6">
    <source>
        <dbReference type="ARBA" id="ARBA00023136"/>
    </source>
</evidence>
<evidence type="ECO:0000256" key="5">
    <source>
        <dbReference type="ARBA" id="ARBA00022989"/>
    </source>
</evidence>
<feature type="transmembrane region" description="Helical" evidence="7">
    <location>
        <begin position="139"/>
        <end position="160"/>
    </location>
</feature>
<dbReference type="PANTHER" id="PTHR30043:SF1">
    <property type="entry name" value="ABC TRANSPORT SYSTEM PERMEASE PROTEIN P69"/>
    <property type="match status" value="1"/>
</dbReference>
<feature type="transmembrane region" description="Helical" evidence="7">
    <location>
        <begin position="554"/>
        <end position="575"/>
    </location>
</feature>
<feature type="transmembrane region" description="Helical" evidence="7">
    <location>
        <begin position="38"/>
        <end position="59"/>
    </location>
</feature>
<organism evidence="9 10">
    <name type="scientific">Mycoplasmopsis bovigenitalium</name>
    <dbReference type="NCBI Taxonomy" id="2112"/>
    <lineage>
        <taxon>Bacteria</taxon>
        <taxon>Bacillati</taxon>
        <taxon>Mycoplasmatota</taxon>
        <taxon>Mycoplasmoidales</taxon>
        <taxon>Metamycoplasmataceae</taxon>
        <taxon>Mycoplasmopsis</taxon>
    </lineage>
</organism>
<dbReference type="InterPro" id="IPR035906">
    <property type="entry name" value="MetI-like_sf"/>
</dbReference>